<evidence type="ECO:0000313" key="3">
    <source>
        <dbReference type="Proteomes" id="UP000552757"/>
    </source>
</evidence>
<name>A0A7W6GMW4_9SPHN</name>
<reference evidence="2 3" key="1">
    <citation type="submission" date="2020-08" db="EMBL/GenBank/DDBJ databases">
        <title>Genomic Encyclopedia of Type Strains, Phase IV (KMG-IV): sequencing the most valuable type-strain genomes for metagenomic binning, comparative biology and taxonomic classification.</title>
        <authorList>
            <person name="Goeker M."/>
        </authorList>
    </citation>
    <scope>NUCLEOTIDE SEQUENCE [LARGE SCALE GENOMIC DNA]</scope>
    <source>
        <strain evidence="2 3">DSM 29348</strain>
    </source>
</reference>
<dbReference type="InterPro" id="IPR052917">
    <property type="entry name" value="Stress-Dev_Protein"/>
</dbReference>
<keyword evidence="3" id="KW-1185">Reference proteome</keyword>
<dbReference type="PANTHER" id="PTHR34818">
    <property type="entry name" value="PROTEIN BLI-3"/>
    <property type="match status" value="1"/>
</dbReference>
<sequence length="156" mass="17938">MTDDREIRNRFWRELAESPFLMVGLLGSREHSLPMTAQLDRHADHAIWFYTTRDCRLAAGGPAMAQFASKDHYLFACIDGHLVEERDPAVIRRYWSSEVAGWYKGGVDDPNLLMLRFDLGKAEIWRADVSIGGMFRMLFGGNARDELRHKHAEVDL</sequence>
<feature type="domain" description="General stress protein FMN-binding split barrel" evidence="1">
    <location>
        <begin position="9"/>
        <end position="128"/>
    </location>
</feature>
<proteinExistence type="predicted"/>
<dbReference type="Proteomes" id="UP000552757">
    <property type="component" value="Unassembled WGS sequence"/>
</dbReference>
<evidence type="ECO:0000313" key="2">
    <source>
        <dbReference type="EMBL" id="MBB3980703.1"/>
    </source>
</evidence>
<dbReference type="EMBL" id="JACIEB010000001">
    <property type="protein sequence ID" value="MBB3980703.1"/>
    <property type="molecule type" value="Genomic_DNA"/>
</dbReference>
<dbReference type="Pfam" id="PF16242">
    <property type="entry name" value="Pyrid_ox_like"/>
    <property type="match status" value="1"/>
</dbReference>
<dbReference type="SUPFAM" id="SSF50475">
    <property type="entry name" value="FMN-binding split barrel"/>
    <property type="match status" value="1"/>
</dbReference>
<accession>A0A7W6GMW4</accession>
<dbReference type="InterPro" id="IPR038725">
    <property type="entry name" value="YdaG_split_barrel_FMN-bd"/>
</dbReference>
<organism evidence="2 3">
    <name type="scientific">Sphingobium fontiphilum</name>
    <dbReference type="NCBI Taxonomy" id="944425"/>
    <lineage>
        <taxon>Bacteria</taxon>
        <taxon>Pseudomonadati</taxon>
        <taxon>Pseudomonadota</taxon>
        <taxon>Alphaproteobacteria</taxon>
        <taxon>Sphingomonadales</taxon>
        <taxon>Sphingomonadaceae</taxon>
        <taxon>Sphingobium</taxon>
    </lineage>
</organism>
<dbReference type="InterPro" id="IPR012349">
    <property type="entry name" value="Split_barrel_FMN-bd"/>
</dbReference>
<dbReference type="Gene3D" id="2.30.110.10">
    <property type="entry name" value="Electron Transport, Fmn-binding Protein, Chain A"/>
    <property type="match status" value="1"/>
</dbReference>
<protein>
    <submittedName>
        <fullName evidence="2">General stress protein 26</fullName>
    </submittedName>
</protein>
<gene>
    <name evidence="2" type="ORF">GGR44_000334</name>
</gene>
<evidence type="ECO:0000259" key="1">
    <source>
        <dbReference type="Pfam" id="PF16242"/>
    </source>
</evidence>
<comment type="caution">
    <text evidence="2">The sequence shown here is derived from an EMBL/GenBank/DDBJ whole genome shotgun (WGS) entry which is preliminary data.</text>
</comment>
<dbReference type="AlphaFoldDB" id="A0A7W6GMW4"/>
<dbReference type="PANTHER" id="PTHR34818:SF1">
    <property type="entry name" value="PROTEIN BLI-3"/>
    <property type="match status" value="1"/>
</dbReference>
<dbReference type="RefSeq" id="WP_183953698.1">
    <property type="nucleotide sequence ID" value="NZ_JACIEB010000001.1"/>
</dbReference>